<name>A0A5E4PF59_9COXI</name>
<dbReference type="GO" id="GO:0019310">
    <property type="term" value="P:inositol catabolic process"/>
    <property type="evidence" value="ECO:0007669"/>
    <property type="project" value="InterPro"/>
</dbReference>
<gene>
    <name evidence="2" type="primary">iolB</name>
    <name evidence="2" type="ORF">AQUSIP_07740</name>
</gene>
<dbReference type="Proteomes" id="UP000324194">
    <property type="component" value="Chromosome 1"/>
</dbReference>
<dbReference type="RefSeq" id="WP_332066317.1">
    <property type="nucleotide sequence ID" value="NZ_LR699119.1"/>
</dbReference>
<organism evidence="2 3">
    <name type="scientific">Aquicella siphonis</name>
    <dbReference type="NCBI Taxonomy" id="254247"/>
    <lineage>
        <taxon>Bacteria</taxon>
        <taxon>Pseudomonadati</taxon>
        <taxon>Pseudomonadota</taxon>
        <taxon>Gammaproteobacteria</taxon>
        <taxon>Legionellales</taxon>
        <taxon>Coxiellaceae</taxon>
        <taxon>Aquicella</taxon>
    </lineage>
</organism>
<dbReference type="InterPro" id="IPR014710">
    <property type="entry name" value="RmlC-like_jellyroll"/>
</dbReference>
<keyword evidence="3" id="KW-1185">Reference proteome</keyword>
<dbReference type="AlphaFoldDB" id="A0A5E4PF59"/>
<dbReference type="PANTHER" id="PTHR39193">
    <property type="entry name" value="5-DEOXY-GLUCURONATE ISOMERASE"/>
    <property type="match status" value="1"/>
</dbReference>
<dbReference type="PIRSF" id="PIRSF036628">
    <property type="entry name" value="IolB"/>
    <property type="match status" value="1"/>
</dbReference>
<dbReference type="InterPro" id="IPR011051">
    <property type="entry name" value="RmlC_Cupin_sf"/>
</dbReference>
<dbReference type="Pfam" id="PF04962">
    <property type="entry name" value="KduI"/>
    <property type="match status" value="1"/>
</dbReference>
<proteinExistence type="predicted"/>
<dbReference type="PANTHER" id="PTHR39193:SF1">
    <property type="entry name" value="5-DEOXY-GLUCURONATE ISOMERASE"/>
    <property type="match status" value="1"/>
</dbReference>
<dbReference type="KEGG" id="asip:AQUSIP_07740"/>
<dbReference type="SUPFAM" id="SSF51182">
    <property type="entry name" value="RmlC-like cupins"/>
    <property type="match status" value="1"/>
</dbReference>
<evidence type="ECO:0000313" key="3">
    <source>
        <dbReference type="Proteomes" id="UP000324194"/>
    </source>
</evidence>
<dbReference type="EMBL" id="LR699119">
    <property type="protein sequence ID" value="VVC75484.1"/>
    <property type="molecule type" value="Genomic_DNA"/>
</dbReference>
<dbReference type="Gene3D" id="2.60.120.10">
    <property type="entry name" value="Jelly Rolls"/>
    <property type="match status" value="2"/>
</dbReference>
<protein>
    <submittedName>
        <fullName evidence="2">5-deoxy-glucuronate isomerase</fullName>
    </submittedName>
</protein>
<keyword evidence="1 2" id="KW-0413">Isomerase</keyword>
<dbReference type="GO" id="GO:0008880">
    <property type="term" value="F:glucuronate isomerase activity"/>
    <property type="evidence" value="ECO:0007669"/>
    <property type="project" value="InterPro"/>
</dbReference>
<dbReference type="InterPro" id="IPR024203">
    <property type="entry name" value="Deoxy-glucuronate_isom_IolB"/>
</dbReference>
<evidence type="ECO:0000256" key="1">
    <source>
        <dbReference type="ARBA" id="ARBA00023235"/>
    </source>
</evidence>
<sequence length="269" mass="30578">MQDYLIRHPQGFPFGYTAITRIGEQTQDTGINFGILKLKSGETTTVKSIYESAYLLIQGHCIFSCAGVDQHAERHSCFNEDPYALHVAPEQDAAITAVTACEFAVSQVENTKSFQPRIFSPANLLESEHRGKGLLNDTAYRLVRTIFDLRNSPDANLVLGEVITAPGRWSSYPPHHHDQPEIYHYRFTEPQGYGHAECGEQLFKVREYDTYKILDANDHSQAAAPGYGMYYIWVIRHLEGKPYTAPEFTREHSWTRSPEADSRVWKGTF</sequence>
<dbReference type="InterPro" id="IPR021120">
    <property type="entry name" value="KduI/IolB_isomerase"/>
</dbReference>
<reference evidence="2 3" key="1">
    <citation type="submission" date="2019-08" db="EMBL/GenBank/DDBJ databases">
        <authorList>
            <person name="Guy L."/>
        </authorList>
    </citation>
    <scope>NUCLEOTIDE SEQUENCE [LARGE SCALE GENOMIC DNA]</scope>
    <source>
        <strain evidence="2 3">SGT-108</strain>
    </source>
</reference>
<accession>A0A5E4PF59</accession>
<evidence type="ECO:0000313" key="2">
    <source>
        <dbReference type="EMBL" id="VVC75484.1"/>
    </source>
</evidence>